<name>A0A3N4RSF2_9ACTN</name>
<dbReference type="RefSeq" id="WP_157852322.1">
    <property type="nucleotide sequence ID" value="NZ_JBEXVB010000058.1"/>
</dbReference>
<sequence length="47" mass="5334">MSDVREDFREIEMAVFGMVPVLITPPRRLSGVDEDEDELATILRGID</sequence>
<evidence type="ECO:0000313" key="1">
    <source>
        <dbReference type="EMBL" id="ROR34036.1"/>
    </source>
</evidence>
<comment type="caution">
    <text evidence="2">The sequence shown here is derived from an EMBL/GenBank/DDBJ whole genome shotgun (WGS) entry which is preliminary data.</text>
</comment>
<dbReference type="Proteomes" id="UP000267408">
    <property type="component" value="Unassembled WGS sequence"/>
</dbReference>
<protein>
    <submittedName>
        <fullName evidence="2">Uncharacterized protein</fullName>
    </submittedName>
</protein>
<dbReference type="Proteomes" id="UP000266906">
    <property type="component" value="Unassembled WGS sequence"/>
</dbReference>
<evidence type="ECO:0000313" key="2">
    <source>
        <dbReference type="EMBL" id="RPE26954.1"/>
    </source>
</evidence>
<accession>A0A8G1UAP2</accession>
<keyword evidence="3" id="KW-1185">Reference proteome</keyword>
<gene>
    <name evidence="2" type="ORF">EDD38_7591</name>
    <name evidence="1" type="ORF">EDD39_7597</name>
</gene>
<dbReference type="AlphaFoldDB" id="A0A3N4RSF2"/>
<evidence type="ECO:0000313" key="4">
    <source>
        <dbReference type="Proteomes" id="UP000267408"/>
    </source>
</evidence>
<evidence type="ECO:0000313" key="3">
    <source>
        <dbReference type="Proteomes" id="UP000266906"/>
    </source>
</evidence>
<dbReference type="EMBL" id="RJVJ01000004">
    <property type="protein sequence ID" value="ROR34036.1"/>
    <property type="molecule type" value="Genomic_DNA"/>
</dbReference>
<reference evidence="3 4" key="1">
    <citation type="submission" date="2018-11" db="EMBL/GenBank/DDBJ databases">
        <title>Sequencing the genomes of 1000 actinobacteria strains.</title>
        <authorList>
            <person name="Klenk H.-P."/>
        </authorList>
    </citation>
    <scope>NUCLEOTIDE SEQUENCE [LARGE SCALE GENOMIC DNA]</scope>
    <source>
        <strain evidence="1 4">DSM 44780</strain>
        <strain evidence="2 3">DSM 44781</strain>
    </source>
</reference>
<organism evidence="2 3">
    <name type="scientific">Kitasatospora cineracea</name>
    <dbReference type="NCBI Taxonomy" id="88074"/>
    <lineage>
        <taxon>Bacteria</taxon>
        <taxon>Bacillati</taxon>
        <taxon>Actinomycetota</taxon>
        <taxon>Actinomycetes</taxon>
        <taxon>Kitasatosporales</taxon>
        <taxon>Streptomycetaceae</taxon>
        <taxon>Kitasatospora</taxon>
    </lineage>
</organism>
<accession>A0A3N4RSF2</accession>
<dbReference type="EMBL" id="RKQG01000005">
    <property type="protein sequence ID" value="RPE26954.1"/>
    <property type="molecule type" value="Genomic_DNA"/>
</dbReference>
<proteinExistence type="predicted"/>